<proteinExistence type="predicted"/>
<reference evidence="2" key="1">
    <citation type="journal article" date="2015" name="Nature">
        <title>Complex archaea that bridge the gap between prokaryotes and eukaryotes.</title>
        <authorList>
            <person name="Spang A."/>
            <person name="Saw J.H."/>
            <person name="Jorgensen S.L."/>
            <person name="Zaremba-Niedzwiedzka K."/>
            <person name="Martijn J."/>
            <person name="Lind A.E."/>
            <person name="van Eijk R."/>
            <person name="Schleper C."/>
            <person name="Guy L."/>
            <person name="Ettema T.J."/>
        </authorList>
    </citation>
    <scope>NUCLEOTIDE SEQUENCE</scope>
</reference>
<protein>
    <submittedName>
        <fullName evidence="2">Uncharacterized protein</fullName>
    </submittedName>
</protein>
<sequence length="114" mass="12646">MWPKISAVFVLGVAALIVAPANASPYRIDQRDPQFQKAAEHLAQAAQALARAKRELELSEASYQLPGLNYSQMTDALRPVEETLQVILSPERKRYQHQTIIPDGVFFSPVTVGD</sequence>
<dbReference type="AlphaFoldDB" id="A0A0F9XV36"/>
<organism evidence="2">
    <name type="scientific">marine sediment metagenome</name>
    <dbReference type="NCBI Taxonomy" id="412755"/>
    <lineage>
        <taxon>unclassified sequences</taxon>
        <taxon>metagenomes</taxon>
        <taxon>ecological metagenomes</taxon>
    </lineage>
</organism>
<gene>
    <name evidence="2" type="ORF">LCGC14_0171380</name>
</gene>
<evidence type="ECO:0000256" key="1">
    <source>
        <dbReference type="SAM" id="Coils"/>
    </source>
</evidence>
<accession>A0A0F9XV36</accession>
<comment type="caution">
    <text evidence="2">The sequence shown here is derived from an EMBL/GenBank/DDBJ whole genome shotgun (WGS) entry which is preliminary data.</text>
</comment>
<keyword evidence="1" id="KW-0175">Coiled coil</keyword>
<name>A0A0F9XV36_9ZZZZ</name>
<evidence type="ECO:0000313" key="2">
    <source>
        <dbReference type="EMBL" id="KKN96208.1"/>
    </source>
</evidence>
<dbReference type="EMBL" id="LAZR01000066">
    <property type="protein sequence ID" value="KKN96208.1"/>
    <property type="molecule type" value="Genomic_DNA"/>
</dbReference>
<feature type="coiled-coil region" evidence="1">
    <location>
        <begin position="35"/>
        <end position="62"/>
    </location>
</feature>